<feature type="region of interest" description="Disordered" evidence="1">
    <location>
        <begin position="47"/>
        <end position="76"/>
    </location>
</feature>
<evidence type="ECO:0000313" key="3">
    <source>
        <dbReference type="Proteomes" id="UP001434883"/>
    </source>
</evidence>
<dbReference type="Proteomes" id="UP001434883">
    <property type="component" value="Unassembled WGS sequence"/>
</dbReference>
<organism evidence="2 3">
    <name type="scientific">Xenoophorus captivus</name>
    <dbReference type="NCBI Taxonomy" id="1517983"/>
    <lineage>
        <taxon>Eukaryota</taxon>
        <taxon>Metazoa</taxon>
        <taxon>Chordata</taxon>
        <taxon>Craniata</taxon>
        <taxon>Vertebrata</taxon>
        <taxon>Euteleostomi</taxon>
        <taxon>Actinopterygii</taxon>
        <taxon>Neopterygii</taxon>
        <taxon>Teleostei</taxon>
        <taxon>Neoteleostei</taxon>
        <taxon>Acanthomorphata</taxon>
        <taxon>Ovalentaria</taxon>
        <taxon>Atherinomorphae</taxon>
        <taxon>Cyprinodontiformes</taxon>
        <taxon>Goodeidae</taxon>
        <taxon>Xenoophorus</taxon>
    </lineage>
</organism>
<evidence type="ECO:0000313" key="2">
    <source>
        <dbReference type="EMBL" id="MEQ2208899.1"/>
    </source>
</evidence>
<feature type="region of interest" description="Disordered" evidence="1">
    <location>
        <begin position="1"/>
        <end position="32"/>
    </location>
</feature>
<gene>
    <name evidence="2" type="ORF">XENOCAPTIV_018806</name>
</gene>
<feature type="compositionally biased region" description="Basic and acidic residues" evidence="1">
    <location>
        <begin position="48"/>
        <end position="62"/>
    </location>
</feature>
<sequence>MQMPLLYPGDSPCSWNNSPGQRKKKRQRTSGKVSWISKALAAGLESSQMKKEGMVGLREGENQKSGSSLHPVTLPKHPHAASSRFVHIHVLGSSFYVVPFLSSRTER</sequence>
<evidence type="ECO:0000256" key="1">
    <source>
        <dbReference type="SAM" id="MobiDB-lite"/>
    </source>
</evidence>
<proteinExistence type="predicted"/>
<dbReference type="EMBL" id="JAHRIN010050808">
    <property type="protein sequence ID" value="MEQ2208899.1"/>
    <property type="molecule type" value="Genomic_DNA"/>
</dbReference>
<name>A0ABV0RL36_9TELE</name>
<reference evidence="2 3" key="1">
    <citation type="submission" date="2021-06" db="EMBL/GenBank/DDBJ databases">
        <authorList>
            <person name="Palmer J.M."/>
        </authorList>
    </citation>
    <scope>NUCLEOTIDE SEQUENCE [LARGE SCALE GENOMIC DNA]</scope>
    <source>
        <strain evidence="2 3">XC_2019</strain>
        <tissue evidence="2">Muscle</tissue>
    </source>
</reference>
<keyword evidence="3" id="KW-1185">Reference proteome</keyword>
<accession>A0ABV0RL36</accession>
<protein>
    <submittedName>
        <fullName evidence="2">Uncharacterized protein</fullName>
    </submittedName>
</protein>
<comment type="caution">
    <text evidence="2">The sequence shown here is derived from an EMBL/GenBank/DDBJ whole genome shotgun (WGS) entry which is preliminary data.</text>
</comment>